<gene>
    <name evidence="2" type="ORF">MCOR_31732</name>
</gene>
<reference evidence="2 3" key="1">
    <citation type="submission" date="2020-06" db="EMBL/GenBank/DDBJ databases">
        <authorList>
            <person name="Li R."/>
            <person name="Bekaert M."/>
        </authorList>
    </citation>
    <scope>NUCLEOTIDE SEQUENCE [LARGE SCALE GENOMIC DNA]</scope>
    <source>
        <strain evidence="3">wild</strain>
    </source>
</reference>
<feature type="domain" description="F5/8 type C" evidence="1">
    <location>
        <begin position="72"/>
        <end position="192"/>
    </location>
</feature>
<dbReference type="Gene3D" id="2.60.120.260">
    <property type="entry name" value="Galactose-binding domain-like"/>
    <property type="match status" value="1"/>
</dbReference>
<dbReference type="PANTHER" id="PTHR45713">
    <property type="entry name" value="FTP DOMAIN-CONTAINING PROTEIN"/>
    <property type="match status" value="1"/>
</dbReference>
<organism evidence="2 3">
    <name type="scientific">Mytilus coruscus</name>
    <name type="common">Sea mussel</name>
    <dbReference type="NCBI Taxonomy" id="42192"/>
    <lineage>
        <taxon>Eukaryota</taxon>
        <taxon>Metazoa</taxon>
        <taxon>Spiralia</taxon>
        <taxon>Lophotrochozoa</taxon>
        <taxon>Mollusca</taxon>
        <taxon>Bivalvia</taxon>
        <taxon>Autobranchia</taxon>
        <taxon>Pteriomorphia</taxon>
        <taxon>Mytilida</taxon>
        <taxon>Mytiloidea</taxon>
        <taxon>Mytilidae</taxon>
        <taxon>Mytilinae</taxon>
        <taxon>Mytilus</taxon>
    </lineage>
</organism>
<dbReference type="InterPro" id="IPR008979">
    <property type="entry name" value="Galactose-bd-like_sf"/>
</dbReference>
<dbReference type="InterPro" id="IPR051941">
    <property type="entry name" value="BG_Antigen-Binding_Lectin"/>
</dbReference>
<dbReference type="EMBL" id="CACVKT020005672">
    <property type="protein sequence ID" value="CAC5397279.1"/>
    <property type="molecule type" value="Genomic_DNA"/>
</dbReference>
<dbReference type="InterPro" id="IPR000421">
    <property type="entry name" value="FA58C"/>
</dbReference>
<dbReference type="Proteomes" id="UP000507470">
    <property type="component" value="Unassembled WGS sequence"/>
</dbReference>
<evidence type="ECO:0000313" key="2">
    <source>
        <dbReference type="EMBL" id="CAC5397279.1"/>
    </source>
</evidence>
<dbReference type="OrthoDB" id="6068765at2759"/>
<dbReference type="PANTHER" id="PTHR45713:SF15">
    <property type="entry name" value="F5_8 TYPE C DOMAIN-CONTAINING PROTEIN"/>
    <property type="match status" value="1"/>
</dbReference>
<sequence length="276" mass="31622">MHTRIRLKATNDEGNWNVDIEYISSISLISTPTDKPRQLTVIHEVDKWGFIQSTAAFSWTSERAVDGNFKTWSSPGVYECIHSNASSTSELSWWAVDLGRHNKVTYIVSYGRDDGSPWLENYDIDVIEHPQCFCDKWATFQKGRTSHCHYQQSSTTFVNATCTPEVKGGFVRIQKRSNAFQLCLCEVEVYGELITNMTEEYHPYKTKAYGFSGKFYNGLFLQKMLECTNQCIRQMGCCAGIYNKATKECFLMRKSDNNEETSHSFHADDDCSSFLI</sequence>
<dbReference type="PROSITE" id="PS50022">
    <property type="entry name" value="FA58C_3"/>
    <property type="match status" value="1"/>
</dbReference>
<accession>A0A6J8CPG2</accession>
<proteinExistence type="predicted"/>
<dbReference type="AlphaFoldDB" id="A0A6J8CPG2"/>
<keyword evidence="3" id="KW-1185">Reference proteome</keyword>
<protein>
    <recommendedName>
        <fullName evidence="1">F5/8 type C domain-containing protein</fullName>
    </recommendedName>
</protein>
<name>A0A6J8CPG2_MYTCO</name>
<dbReference type="Pfam" id="PF00754">
    <property type="entry name" value="F5_F8_type_C"/>
    <property type="match status" value="1"/>
</dbReference>
<evidence type="ECO:0000313" key="3">
    <source>
        <dbReference type="Proteomes" id="UP000507470"/>
    </source>
</evidence>
<evidence type="ECO:0000259" key="1">
    <source>
        <dbReference type="PROSITE" id="PS50022"/>
    </source>
</evidence>
<dbReference type="SUPFAM" id="SSF49785">
    <property type="entry name" value="Galactose-binding domain-like"/>
    <property type="match status" value="1"/>
</dbReference>